<name>A0A7N0VKC1_KALFE</name>
<dbReference type="Proteomes" id="UP000594263">
    <property type="component" value="Unplaced"/>
</dbReference>
<dbReference type="Gramene" id="Kaladp1222s0040.1.v1.1">
    <property type="protein sequence ID" value="Kaladp1222s0040.1.v1.1"/>
    <property type="gene ID" value="Kaladp1222s0040.v1.1"/>
</dbReference>
<accession>A0A7N0VKC1</accession>
<proteinExistence type="predicted"/>
<sequence>MTHVILHIPHYQARLRTLTSSSPSLTSSSDKSRGFRVPHWLCYIPSSCQKKKKKDRLRTKSLQAFRALKTEDDLYQILKECLG</sequence>
<dbReference type="AlphaFoldDB" id="A0A7N0VKC1"/>
<evidence type="ECO:0000313" key="2">
    <source>
        <dbReference type="Proteomes" id="UP000594263"/>
    </source>
</evidence>
<reference evidence="1" key="1">
    <citation type="submission" date="2021-01" db="UniProtKB">
        <authorList>
            <consortium name="EnsemblPlants"/>
        </authorList>
    </citation>
    <scope>IDENTIFICATION</scope>
</reference>
<protein>
    <submittedName>
        <fullName evidence="1">Uncharacterized protein</fullName>
    </submittedName>
</protein>
<keyword evidence="2" id="KW-1185">Reference proteome</keyword>
<evidence type="ECO:0000313" key="1">
    <source>
        <dbReference type="EnsemblPlants" id="Kaladp1222s0040.1.v1.1"/>
    </source>
</evidence>
<organism evidence="1 2">
    <name type="scientific">Kalanchoe fedtschenkoi</name>
    <name type="common">Lavender scallops</name>
    <name type="synonym">South American air plant</name>
    <dbReference type="NCBI Taxonomy" id="63787"/>
    <lineage>
        <taxon>Eukaryota</taxon>
        <taxon>Viridiplantae</taxon>
        <taxon>Streptophyta</taxon>
        <taxon>Embryophyta</taxon>
        <taxon>Tracheophyta</taxon>
        <taxon>Spermatophyta</taxon>
        <taxon>Magnoliopsida</taxon>
        <taxon>eudicotyledons</taxon>
        <taxon>Gunneridae</taxon>
        <taxon>Pentapetalae</taxon>
        <taxon>Saxifragales</taxon>
        <taxon>Crassulaceae</taxon>
        <taxon>Kalanchoe</taxon>
    </lineage>
</organism>
<dbReference type="EnsemblPlants" id="Kaladp1222s0040.1.v1.1">
    <property type="protein sequence ID" value="Kaladp1222s0040.1.v1.1"/>
    <property type="gene ID" value="Kaladp1222s0040.v1.1"/>
</dbReference>